<dbReference type="AlphaFoldDB" id="A0A559M413"/>
<sequence>MAHSEYPPMKPSYQSADSNIKLGWGSRPALMLIDVCRAYWSEESPLNLLGNPEAAASPDSMRRLLSAARASNTPVLWAQVRYNKGTMLDGGMQYKKSSGCSIWQEGDTRGMDAWLPGLEAAAEDSVVFKKNPSAFFATTLSSELQLLNVDTLVLCGVSTSGCVRATAVDAVCHGFRPMVVGSASGDRSPAIQNATLRDLDANYADVVSEEEAISKMLAGWS</sequence>
<accession>A0A559M413</accession>
<proteinExistence type="inferred from homology"/>
<dbReference type="Proteomes" id="UP000315522">
    <property type="component" value="Unassembled WGS sequence"/>
</dbReference>
<evidence type="ECO:0000256" key="1">
    <source>
        <dbReference type="ARBA" id="ARBA00006336"/>
    </source>
</evidence>
<dbReference type="GO" id="GO:0016787">
    <property type="term" value="F:hydrolase activity"/>
    <property type="evidence" value="ECO:0007669"/>
    <property type="project" value="UniProtKB-KW"/>
</dbReference>
<organism evidence="4 5">
    <name type="scientific">Lachnellula willkommii</name>
    <dbReference type="NCBI Taxonomy" id="215461"/>
    <lineage>
        <taxon>Eukaryota</taxon>
        <taxon>Fungi</taxon>
        <taxon>Dikarya</taxon>
        <taxon>Ascomycota</taxon>
        <taxon>Pezizomycotina</taxon>
        <taxon>Leotiomycetes</taxon>
        <taxon>Helotiales</taxon>
        <taxon>Lachnaceae</taxon>
        <taxon>Lachnellula</taxon>
    </lineage>
</organism>
<evidence type="ECO:0000259" key="3">
    <source>
        <dbReference type="Pfam" id="PF00857"/>
    </source>
</evidence>
<dbReference type="SUPFAM" id="SSF52499">
    <property type="entry name" value="Isochorismatase-like hydrolases"/>
    <property type="match status" value="1"/>
</dbReference>
<dbReference type="Gene3D" id="3.40.50.850">
    <property type="entry name" value="Isochorismatase-like"/>
    <property type="match status" value="1"/>
</dbReference>
<evidence type="ECO:0000313" key="4">
    <source>
        <dbReference type="EMBL" id="TVY87705.1"/>
    </source>
</evidence>
<name>A0A559M413_9HELO</name>
<reference evidence="4 5" key="1">
    <citation type="submission" date="2018-05" db="EMBL/GenBank/DDBJ databases">
        <title>Genome sequencing and assembly of the regulated plant pathogen Lachnellula willkommii and related sister species for the development of diagnostic species identification markers.</title>
        <authorList>
            <person name="Giroux E."/>
            <person name="Bilodeau G."/>
        </authorList>
    </citation>
    <scope>NUCLEOTIDE SEQUENCE [LARGE SCALE GENOMIC DNA]</scope>
    <source>
        <strain evidence="4 5">CBS 172.35</strain>
    </source>
</reference>
<evidence type="ECO:0000313" key="5">
    <source>
        <dbReference type="Proteomes" id="UP000315522"/>
    </source>
</evidence>
<dbReference type="EMBL" id="QGML01002215">
    <property type="protein sequence ID" value="TVY87705.1"/>
    <property type="molecule type" value="Genomic_DNA"/>
</dbReference>
<dbReference type="InterPro" id="IPR036380">
    <property type="entry name" value="Isochorismatase-like_sf"/>
</dbReference>
<comment type="similarity">
    <text evidence="1">Belongs to the isochorismatase family.</text>
</comment>
<dbReference type="PANTHER" id="PTHR43540:SF1">
    <property type="entry name" value="ISOCHORISMATASE HYDROLASE"/>
    <property type="match status" value="1"/>
</dbReference>
<feature type="domain" description="Isochorismatase-like" evidence="3">
    <location>
        <begin position="29"/>
        <end position="210"/>
    </location>
</feature>
<dbReference type="InterPro" id="IPR000868">
    <property type="entry name" value="Isochorismatase-like_dom"/>
</dbReference>
<gene>
    <name evidence="4" type="primary">nicF_1</name>
    <name evidence="4" type="ORF">LAWI1_G003279</name>
</gene>
<evidence type="ECO:0000256" key="2">
    <source>
        <dbReference type="ARBA" id="ARBA00022801"/>
    </source>
</evidence>
<dbReference type="InterPro" id="IPR050272">
    <property type="entry name" value="Isochorismatase-like_hydrls"/>
</dbReference>
<dbReference type="PANTHER" id="PTHR43540">
    <property type="entry name" value="PEROXYUREIDOACRYLATE/UREIDOACRYLATE AMIDOHYDROLASE-RELATED"/>
    <property type="match status" value="1"/>
</dbReference>
<protein>
    <submittedName>
        <fullName evidence="4">Maleamate amidohydrolase</fullName>
    </submittedName>
</protein>
<dbReference type="Pfam" id="PF00857">
    <property type="entry name" value="Isochorismatase"/>
    <property type="match status" value="1"/>
</dbReference>
<keyword evidence="5" id="KW-1185">Reference proteome</keyword>
<comment type="caution">
    <text evidence="4">The sequence shown here is derived from an EMBL/GenBank/DDBJ whole genome shotgun (WGS) entry which is preliminary data.</text>
</comment>
<keyword evidence="2 4" id="KW-0378">Hydrolase</keyword>